<dbReference type="InterPro" id="IPR002376">
    <property type="entry name" value="Formyl_transf_N"/>
</dbReference>
<dbReference type="Pfam" id="PF00551">
    <property type="entry name" value="Formyl_trans_N"/>
    <property type="match status" value="1"/>
</dbReference>
<dbReference type="EC" id="2.1.2.9" evidence="1"/>
<dbReference type="GO" id="GO:0004479">
    <property type="term" value="F:methionyl-tRNA formyltransferase activity"/>
    <property type="evidence" value="ECO:0007669"/>
    <property type="project" value="UniProtKB-EC"/>
</dbReference>
<protein>
    <recommendedName>
        <fullName evidence="1">methionyl-tRNA formyltransferase</fullName>
        <ecNumber evidence="1">2.1.2.9</ecNumber>
    </recommendedName>
</protein>
<dbReference type="InterPro" id="IPR041711">
    <property type="entry name" value="Met-tRNA-FMT_N"/>
</dbReference>
<evidence type="ECO:0000313" key="3">
    <source>
        <dbReference type="EMBL" id="KAG9252104.1"/>
    </source>
</evidence>
<dbReference type="CDD" id="cd08646">
    <property type="entry name" value="FMT_core_Met-tRNA-FMT_N"/>
    <property type="match status" value="1"/>
</dbReference>
<dbReference type="RefSeq" id="XP_046116028.1">
    <property type="nucleotide sequence ID" value="XM_046263914.1"/>
</dbReference>
<dbReference type="Proteomes" id="UP000887229">
    <property type="component" value="Unassembled WGS sequence"/>
</dbReference>
<comment type="caution">
    <text evidence="3">The sequence shown here is derived from an EMBL/GenBank/DDBJ whole genome shotgun (WGS) entry which is preliminary data.</text>
</comment>
<keyword evidence="4" id="KW-1185">Reference proteome</keyword>
<dbReference type="GO" id="GO:0005739">
    <property type="term" value="C:mitochondrion"/>
    <property type="evidence" value="ECO:0007669"/>
    <property type="project" value="TreeGrafter"/>
</dbReference>
<dbReference type="GeneID" id="70294817"/>
<dbReference type="PANTHER" id="PTHR11138">
    <property type="entry name" value="METHIONYL-TRNA FORMYLTRANSFERASE"/>
    <property type="match status" value="1"/>
</dbReference>
<keyword evidence="3" id="KW-0808">Transferase</keyword>
<reference evidence="3" key="1">
    <citation type="journal article" date="2021" name="IMA Fungus">
        <title>Genomic characterization of three marine fungi, including Emericellopsis atlantica sp. nov. with signatures of a generalist lifestyle and marine biomass degradation.</title>
        <authorList>
            <person name="Hagestad O.C."/>
            <person name="Hou L."/>
            <person name="Andersen J.H."/>
            <person name="Hansen E.H."/>
            <person name="Altermark B."/>
            <person name="Li C."/>
            <person name="Kuhnert E."/>
            <person name="Cox R.J."/>
            <person name="Crous P.W."/>
            <person name="Spatafora J.W."/>
            <person name="Lail K."/>
            <person name="Amirebrahimi M."/>
            <person name="Lipzen A."/>
            <person name="Pangilinan J."/>
            <person name="Andreopoulos W."/>
            <person name="Hayes R.D."/>
            <person name="Ng V."/>
            <person name="Grigoriev I.V."/>
            <person name="Jackson S.A."/>
            <person name="Sutton T.D.S."/>
            <person name="Dobson A.D.W."/>
            <person name="Rama T."/>
        </authorList>
    </citation>
    <scope>NUCLEOTIDE SEQUENCE</scope>
    <source>
        <strain evidence="3">TS7</strain>
    </source>
</reference>
<feature type="domain" description="Formyl transferase N-terminal" evidence="2">
    <location>
        <begin position="40"/>
        <end position="195"/>
    </location>
</feature>
<evidence type="ECO:0000256" key="1">
    <source>
        <dbReference type="ARBA" id="ARBA00012261"/>
    </source>
</evidence>
<sequence length="372" mass="41226">MILKHISRSFAHLSRQPWSIASHRRVHYCTTSGKLSDPLRILFCGSDNVSVEALQAVHTESLHNPELVERVEVGVLPPKASGRGLKTKVELPCEKAAASLGLQCHQIPTFTGWHMPDDINLIIAVSFGLFVPPRLLRQAKYGGLNVHPSFLPDLRGPAPIHHAVLQGDTHTGVSLQTLHEKTFDHGTVLAQTPAPGIAILAHPTLSLTTRKLGIECAEMLVQGLRDGLHVPPYENAGWRNADGLRHAPKLYPGDLKIQWDIWSAEDWQRRLVMKRAIWTNAMTNKGKRKRVIFHDARPVSAAEVQGTRGMVATVDDGDGDPVRREVVVDRDDGSVYFLTGRGVWVRVRRGRLEAEVEKDAAMVVRSLLVRDA</sequence>
<dbReference type="SUPFAM" id="SSF53328">
    <property type="entry name" value="Formyltransferase"/>
    <property type="match status" value="1"/>
</dbReference>
<accession>A0A9P8CLX9</accession>
<name>A0A9P8CLX9_9HYPO</name>
<gene>
    <name evidence="3" type="ORF">F5Z01DRAFT_661990</name>
</gene>
<dbReference type="InterPro" id="IPR036477">
    <property type="entry name" value="Formyl_transf_N_sf"/>
</dbReference>
<evidence type="ECO:0000313" key="4">
    <source>
        <dbReference type="Proteomes" id="UP000887229"/>
    </source>
</evidence>
<dbReference type="EMBL" id="MU251264">
    <property type="protein sequence ID" value="KAG9252104.1"/>
    <property type="molecule type" value="Genomic_DNA"/>
</dbReference>
<dbReference type="Gene3D" id="3.40.50.12230">
    <property type="match status" value="1"/>
</dbReference>
<organism evidence="3 4">
    <name type="scientific">Emericellopsis atlantica</name>
    <dbReference type="NCBI Taxonomy" id="2614577"/>
    <lineage>
        <taxon>Eukaryota</taxon>
        <taxon>Fungi</taxon>
        <taxon>Dikarya</taxon>
        <taxon>Ascomycota</taxon>
        <taxon>Pezizomycotina</taxon>
        <taxon>Sordariomycetes</taxon>
        <taxon>Hypocreomycetidae</taxon>
        <taxon>Hypocreales</taxon>
        <taxon>Bionectriaceae</taxon>
        <taxon>Emericellopsis</taxon>
    </lineage>
</organism>
<dbReference type="OrthoDB" id="10268103at2759"/>
<dbReference type="PANTHER" id="PTHR11138:SF5">
    <property type="entry name" value="METHIONYL-TRNA FORMYLTRANSFERASE, MITOCHONDRIAL"/>
    <property type="match status" value="1"/>
</dbReference>
<evidence type="ECO:0000259" key="2">
    <source>
        <dbReference type="Pfam" id="PF00551"/>
    </source>
</evidence>
<proteinExistence type="predicted"/>
<dbReference type="AlphaFoldDB" id="A0A9P8CLX9"/>